<protein>
    <submittedName>
        <fullName evidence="1">Uncharacterized protein</fullName>
    </submittedName>
</protein>
<gene>
    <name evidence="1" type="ORF">UFOVP317_27</name>
</gene>
<proteinExistence type="predicted"/>
<dbReference type="EMBL" id="LR796339">
    <property type="protein sequence ID" value="CAB4137321.1"/>
    <property type="molecule type" value="Genomic_DNA"/>
</dbReference>
<sequence length="134" mass="14352">MADNRKFIADVERFGRLTVEKMLRVAKQSTDDVVREAQTPVAKGGNMPVDTGVLRNSLVTEVNGVEAGVGADSFVLGIAQLQLGDVLTVAWTADYAIPRHYMVGVGQGGGLWRDKAAAKWSGIVDKNARAIRGL</sequence>
<organism evidence="1">
    <name type="scientific">uncultured Caudovirales phage</name>
    <dbReference type="NCBI Taxonomy" id="2100421"/>
    <lineage>
        <taxon>Viruses</taxon>
        <taxon>Duplodnaviria</taxon>
        <taxon>Heunggongvirae</taxon>
        <taxon>Uroviricota</taxon>
        <taxon>Caudoviricetes</taxon>
        <taxon>Peduoviridae</taxon>
        <taxon>Maltschvirus</taxon>
        <taxon>Maltschvirus maltsch</taxon>
    </lineage>
</organism>
<reference evidence="1" key="1">
    <citation type="submission" date="2020-04" db="EMBL/GenBank/DDBJ databases">
        <authorList>
            <person name="Chiriac C."/>
            <person name="Salcher M."/>
            <person name="Ghai R."/>
            <person name="Kavagutti S V."/>
        </authorList>
    </citation>
    <scope>NUCLEOTIDE SEQUENCE</scope>
</reference>
<name>A0A6J5LT29_9CAUD</name>
<evidence type="ECO:0000313" key="1">
    <source>
        <dbReference type="EMBL" id="CAB4137321.1"/>
    </source>
</evidence>
<accession>A0A6J5LT29</accession>